<dbReference type="GO" id="GO:0004181">
    <property type="term" value="F:metallocarboxypeptidase activity"/>
    <property type="evidence" value="ECO:0007669"/>
    <property type="project" value="InterPro"/>
</dbReference>
<keyword evidence="5" id="KW-1185">Reference proteome</keyword>
<accession>A0A9D4H4B8</accession>
<sequence length="109" mass="12642">MYFLFRNNANGKDLNRNFHDLIHDAAVKPVQPETQHVIDWLDDYNFVLSANLHGGSKLVANYPFDFYFLSRMSSSTLMTNKHNAKTENVTFIELDLFIIASNKLQLLYV</sequence>
<evidence type="ECO:0000313" key="4">
    <source>
        <dbReference type="EMBL" id="KAH3826724.1"/>
    </source>
</evidence>
<dbReference type="EMBL" id="JAIWYP010000005">
    <property type="protein sequence ID" value="KAH3826724.1"/>
    <property type="molecule type" value="Genomic_DNA"/>
</dbReference>
<comment type="caution">
    <text evidence="2">Lacks conserved residue(s) required for the propagation of feature annotation.</text>
</comment>
<dbReference type="Pfam" id="PF00246">
    <property type="entry name" value="Peptidase_M14"/>
    <property type="match status" value="1"/>
</dbReference>
<dbReference type="SUPFAM" id="SSF53187">
    <property type="entry name" value="Zn-dependent exopeptidases"/>
    <property type="match status" value="1"/>
</dbReference>
<reference evidence="4" key="1">
    <citation type="journal article" date="2019" name="bioRxiv">
        <title>The Genome of the Zebra Mussel, Dreissena polymorpha: A Resource for Invasive Species Research.</title>
        <authorList>
            <person name="McCartney M.A."/>
            <person name="Auch B."/>
            <person name="Kono T."/>
            <person name="Mallez S."/>
            <person name="Zhang Y."/>
            <person name="Obille A."/>
            <person name="Becker A."/>
            <person name="Abrahante J.E."/>
            <person name="Garbe J."/>
            <person name="Badalamenti J.P."/>
            <person name="Herman A."/>
            <person name="Mangelson H."/>
            <person name="Liachko I."/>
            <person name="Sullivan S."/>
            <person name="Sone E.D."/>
            <person name="Koren S."/>
            <person name="Silverstein K.A.T."/>
            <person name="Beckman K.B."/>
            <person name="Gohl D.M."/>
        </authorList>
    </citation>
    <scope>NUCLEOTIDE SEQUENCE</scope>
    <source>
        <strain evidence="4">Duluth1</strain>
        <tissue evidence="4">Whole animal</tissue>
    </source>
</reference>
<dbReference type="Proteomes" id="UP000828390">
    <property type="component" value="Unassembled WGS sequence"/>
</dbReference>
<evidence type="ECO:0000256" key="1">
    <source>
        <dbReference type="ARBA" id="ARBA00005988"/>
    </source>
</evidence>
<protein>
    <recommendedName>
        <fullName evidence="3">Peptidase M14 domain-containing protein</fullName>
    </recommendedName>
</protein>
<dbReference type="PANTHER" id="PTHR11532">
    <property type="entry name" value="PROTEASE M14 CARBOXYPEPTIDASE"/>
    <property type="match status" value="1"/>
</dbReference>
<dbReference type="Gene3D" id="3.40.630.10">
    <property type="entry name" value="Zn peptidases"/>
    <property type="match status" value="1"/>
</dbReference>
<name>A0A9D4H4B8_DREPO</name>
<evidence type="ECO:0000313" key="5">
    <source>
        <dbReference type="Proteomes" id="UP000828390"/>
    </source>
</evidence>
<dbReference type="GO" id="GO:0016485">
    <property type="term" value="P:protein processing"/>
    <property type="evidence" value="ECO:0007669"/>
    <property type="project" value="TreeGrafter"/>
</dbReference>
<dbReference type="GO" id="GO:0006518">
    <property type="term" value="P:peptide metabolic process"/>
    <property type="evidence" value="ECO:0007669"/>
    <property type="project" value="TreeGrafter"/>
</dbReference>
<gene>
    <name evidence="4" type="ORF">DPMN_128634</name>
</gene>
<comment type="similarity">
    <text evidence="1 2">Belongs to the peptidase M14 family.</text>
</comment>
<organism evidence="4 5">
    <name type="scientific">Dreissena polymorpha</name>
    <name type="common">Zebra mussel</name>
    <name type="synonym">Mytilus polymorpha</name>
    <dbReference type="NCBI Taxonomy" id="45954"/>
    <lineage>
        <taxon>Eukaryota</taxon>
        <taxon>Metazoa</taxon>
        <taxon>Spiralia</taxon>
        <taxon>Lophotrochozoa</taxon>
        <taxon>Mollusca</taxon>
        <taxon>Bivalvia</taxon>
        <taxon>Autobranchia</taxon>
        <taxon>Heteroconchia</taxon>
        <taxon>Euheterodonta</taxon>
        <taxon>Imparidentia</taxon>
        <taxon>Neoheterodontei</taxon>
        <taxon>Myida</taxon>
        <taxon>Dreissenoidea</taxon>
        <taxon>Dreissenidae</taxon>
        <taxon>Dreissena</taxon>
    </lineage>
</organism>
<feature type="domain" description="Peptidase M14" evidence="3">
    <location>
        <begin position="1"/>
        <end position="109"/>
    </location>
</feature>
<evidence type="ECO:0000259" key="3">
    <source>
        <dbReference type="PROSITE" id="PS52035"/>
    </source>
</evidence>
<dbReference type="GO" id="GO:0005615">
    <property type="term" value="C:extracellular space"/>
    <property type="evidence" value="ECO:0007669"/>
    <property type="project" value="TreeGrafter"/>
</dbReference>
<dbReference type="InterPro" id="IPR050753">
    <property type="entry name" value="Peptidase_M14_domain"/>
</dbReference>
<reference evidence="4" key="2">
    <citation type="submission" date="2020-11" db="EMBL/GenBank/DDBJ databases">
        <authorList>
            <person name="McCartney M.A."/>
            <person name="Auch B."/>
            <person name="Kono T."/>
            <person name="Mallez S."/>
            <person name="Becker A."/>
            <person name="Gohl D.M."/>
            <person name="Silverstein K.A.T."/>
            <person name="Koren S."/>
            <person name="Bechman K.B."/>
            <person name="Herman A."/>
            <person name="Abrahante J.E."/>
            <person name="Garbe J."/>
        </authorList>
    </citation>
    <scope>NUCLEOTIDE SEQUENCE</scope>
    <source>
        <strain evidence="4">Duluth1</strain>
        <tissue evidence="4">Whole animal</tissue>
    </source>
</reference>
<evidence type="ECO:0000256" key="2">
    <source>
        <dbReference type="PROSITE-ProRule" id="PRU01379"/>
    </source>
</evidence>
<dbReference type="PANTHER" id="PTHR11532:SF73">
    <property type="entry name" value="CARBOXYPEPTIDASE D"/>
    <property type="match status" value="1"/>
</dbReference>
<proteinExistence type="inferred from homology"/>
<dbReference type="GO" id="GO:0008270">
    <property type="term" value="F:zinc ion binding"/>
    <property type="evidence" value="ECO:0007669"/>
    <property type="project" value="InterPro"/>
</dbReference>
<dbReference type="PROSITE" id="PS52035">
    <property type="entry name" value="PEPTIDASE_M14"/>
    <property type="match status" value="1"/>
</dbReference>
<dbReference type="InterPro" id="IPR000834">
    <property type="entry name" value="Peptidase_M14"/>
</dbReference>
<comment type="caution">
    <text evidence="4">The sequence shown here is derived from an EMBL/GenBank/DDBJ whole genome shotgun (WGS) entry which is preliminary data.</text>
</comment>
<dbReference type="AlphaFoldDB" id="A0A9D4H4B8"/>